<sequence length="102" mass="11566">MGTKSKTVHLPEELLKVVERKVRTEKINESAAIRHLLSLGAEDYAIELFKNGKITLNEAAELAGKSLREMIDSLHEHGVRGNLRMDQQKKALKFVREKTNQS</sequence>
<proteinExistence type="predicted"/>
<organism evidence="1 2">
    <name type="scientific">candidate division MSBL1 archaeon SCGC-AAA259B11</name>
    <dbReference type="NCBI Taxonomy" id="1698260"/>
    <lineage>
        <taxon>Archaea</taxon>
        <taxon>Methanobacteriati</taxon>
        <taxon>Methanobacteriota</taxon>
        <taxon>candidate division MSBL1</taxon>
    </lineage>
</organism>
<evidence type="ECO:0008006" key="3">
    <source>
        <dbReference type="Google" id="ProtNLM"/>
    </source>
</evidence>
<protein>
    <recommendedName>
        <fullName evidence="3">Ribbon-helix-helix protein CopG domain-containing protein</fullName>
    </recommendedName>
</protein>
<accession>A0A133U919</accession>
<dbReference type="EMBL" id="LHXK01000001">
    <property type="protein sequence ID" value="KXA90678.1"/>
    <property type="molecule type" value="Genomic_DNA"/>
</dbReference>
<name>A0A133U919_9EURY</name>
<dbReference type="AlphaFoldDB" id="A0A133U919"/>
<reference evidence="1 2" key="1">
    <citation type="journal article" date="2016" name="Sci. Rep.">
        <title>Metabolic traits of an uncultured archaeal lineage -MSBL1- from brine pools of the Red Sea.</title>
        <authorList>
            <person name="Mwirichia R."/>
            <person name="Alam I."/>
            <person name="Rashid M."/>
            <person name="Vinu M."/>
            <person name="Ba-Alawi W."/>
            <person name="Anthony Kamau A."/>
            <person name="Kamanda Ngugi D."/>
            <person name="Goker M."/>
            <person name="Klenk H.P."/>
            <person name="Bajic V."/>
            <person name="Stingl U."/>
        </authorList>
    </citation>
    <scope>NUCLEOTIDE SEQUENCE [LARGE SCALE GENOMIC DNA]</scope>
    <source>
        <strain evidence="1">SCGC-AAA259B11</strain>
    </source>
</reference>
<evidence type="ECO:0000313" key="2">
    <source>
        <dbReference type="Proteomes" id="UP000070184"/>
    </source>
</evidence>
<comment type="caution">
    <text evidence="1">The sequence shown here is derived from an EMBL/GenBank/DDBJ whole genome shotgun (WGS) entry which is preliminary data.</text>
</comment>
<dbReference type="GO" id="GO:0006355">
    <property type="term" value="P:regulation of DNA-templated transcription"/>
    <property type="evidence" value="ECO:0007669"/>
    <property type="project" value="InterPro"/>
</dbReference>
<gene>
    <name evidence="1" type="ORF">AKJ61_00095</name>
</gene>
<dbReference type="Pfam" id="PF03683">
    <property type="entry name" value="UPF0175"/>
    <property type="match status" value="1"/>
</dbReference>
<dbReference type="Proteomes" id="UP000070184">
    <property type="component" value="Unassembled WGS sequence"/>
</dbReference>
<evidence type="ECO:0000313" key="1">
    <source>
        <dbReference type="EMBL" id="KXA90678.1"/>
    </source>
</evidence>
<keyword evidence="2" id="KW-1185">Reference proteome</keyword>
<dbReference type="InterPro" id="IPR005368">
    <property type="entry name" value="UPF0175"/>
</dbReference>